<feature type="chain" id="PRO_5026831061" evidence="1">
    <location>
        <begin position="21"/>
        <end position="149"/>
    </location>
</feature>
<dbReference type="InParanoid" id="A0A6J0B825"/>
<organism evidence="3">
    <name type="scientific">Neodiprion lecontei</name>
    <name type="common">Redheaded pine sawfly</name>
    <dbReference type="NCBI Taxonomy" id="441921"/>
    <lineage>
        <taxon>Eukaryota</taxon>
        <taxon>Metazoa</taxon>
        <taxon>Ecdysozoa</taxon>
        <taxon>Arthropoda</taxon>
        <taxon>Hexapoda</taxon>
        <taxon>Insecta</taxon>
        <taxon>Pterygota</taxon>
        <taxon>Neoptera</taxon>
        <taxon>Endopterygota</taxon>
        <taxon>Hymenoptera</taxon>
        <taxon>Tenthredinoidea</taxon>
        <taxon>Diprionidae</taxon>
        <taxon>Diprioninae</taxon>
        <taxon>Neodiprion</taxon>
    </lineage>
</organism>
<dbReference type="GeneID" id="107216951"/>
<dbReference type="OrthoDB" id="7682224at2759"/>
<accession>A0A6J0B825</accession>
<evidence type="ECO:0000313" key="3">
    <source>
        <dbReference type="RefSeq" id="XP_015509773.1"/>
    </source>
</evidence>
<name>A0A6J0B825_NEOLC</name>
<evidence type="ECO:0000313" key="2">
    <source>
        <dbReference type="Proteomes" id="UP000829291"/>
    </source>
</evidence>
<dbReference type="RefSeq" id="XP_015509773.1">
    <property type="nucleotide sequence ID" value="XM_015654287.2"/>
</dbReference>
<reference evidence="3" key="1">
    <citation type="submission" date="2025-08" db="UniProtKB">
        <authorList>
            <consortium name="RefSeq"/>
        </authorList>
    </citation>
    <scope>IDENTIFICATION</scope>
    <source>
        <tissue evidence="3">Thorax and Abdomen</tissue>
    </source>
</reference>
<dbReference type="Proteomes" id="UP000829291">
    <property type="component" value="Chromosome 2"/>
</dbReference>
<keyword evidence="1" id="KW-0732">Signal</keyword>
<dbReference type="KEGG" id="nlo:107216951"/>
<sequence length="149" mass="16698">MAKATLGAIWMAVWVAAAIAASLRDVSVVLPGREFFKGLPEDEQPDFLTFELSRGYTEKFMEKKGNMLFRDEELVINFPDDLGIPDGLVQKFEALEVPQNFTENLYDLVKTEFNLDEPSIRTLILSRSVCLVNGVCIDLDDIGSLCCPF</sequence>
<dbReference type="AlphaFoldDB" id="A0A6J0B825"/>
<evidence type="ECO:0000256" key="1">
    <source>
        <dbReference type="SAM" id="SignalP"/>
    </source>
</evidence>
<proteinExistence type="predicted"/>
<feature type="signal peptide" evidence="1">
    <location>
        <begin position="1"/>
        <end position="20"/>
    </location>
</feature>
<gene>
    <name evidence="3" type="primary">LOC107216951</name>
</gene>
<keyword evidence="2" id="KW-1185">Reference proteome</keyword>
<protein>
    <submittedName>
        <fullName evidence="3">Uncharacterized protein LOC107216951</fullName>
    </submittedName>
</protein>